<evidence type="ECO:0000313" key="3">
    <source>
        <dbReference type="Proteomes" id="UP000601361"/>
    </source>
</evidence>
<evidence type="ECO:0000259" key="1">
    <source>
        <dbReference type="Pfam" id="PF17954"/>
    </source>
</evidence>
<accession>A0ABQ1WJ72</accession>
<dbReference type="InterPro" id="IPR014710">
    <property type="entry name" value="RmlC-like_jellyroll"/>
</dbReference>
<dbReference type="InterPro" id="IPR041602">
    <property type="entry name" value="Quercetinase_C"/>
</dbReference>
<organism evidence="2 3">
    <name type="scientific">Hymenobacter glacieicola</name>
    <dbReference type="NCBI Taxonomy" id="1562124"/>
    <lineage>
        <taxon>Bacteria</taxon>
        <taxon>Pseudomonadati</taxon>
        <taxon>Bacteroidota</taxon>
        <taxon>Cytophagia</taxon>
        <taxon>Cytophagales</taxon>
        <taxon>Hymenobacteraceae</taxon>
        <taxon>Hymenobacter</taxon>
    </lineage>
</organism>
<comment type="caution">
    <text evidence="2">The sequence shown here is derived from an EMBL/GenBank/DDBJ whole genome shotgun (WGS) entry which is preliminary data.</text>
</comment>
<dbReference type="Gene3D" id="2.60.120.10">
    <property type="entry name" value="Jelly Rolls"/>
    <property type="match status" value="1"/>
</dbReference>
<dbReference type="EMBL" id="BMGS01000001">
    <property type="protein sequence ID" value="GGG32183.1"/>
    <property type="molecule type" value="Genomic_DNA"/>
</dbReference>
<name>A0ABQ1WJ72_9BACT</name>
<sequence length="101" mass="10930">MGTFEQLENALAEVIPRQVEQSEPFGLPFSLSLGRFAGRQEALYRPAQAGTLVFAYVLAGAFEAEGRLLHAKDGLAVWDVAEVELEALSNNALIVMLEVPA</sequence>
<keyword evidence="3" id="KW-1185">Reference proteome</keyword>
<reference evidence="3" key="1">
    <citation type="journal article" date="2019" name="Int. J. Syst. Evol. Microbiol.">
        <title>The Global Catalogue of Microorganisms (GCM) 10K type strain sequencing project: providing services to taxonomists for standard genome sequencing and annotation.</title>
        <authorList>
            <consortium name="The Broad Institute Genomics Platform"/>
            <consortium name="The Broad Institute Genome Sequencing Center for Infectious Disease"/>
            <person name="Wu L."/>
            <person name="Ma J."/>
        </authorList>
    </citation>
    <scope>NUCLEOTIDE SEQUENCE [LARGE SCALE GENOMIC DNA]</scope>
    <source>
        <strain evidence="3">CGMCC 1.12990</strain>
    </source>
</reference>
<protein>
    <recommendedName>
        <fullName evidence="1">Quercetin 2,3-dioxygenase C-terminal cupin domain-containing protein</fullName>
    </recommendedName>
</protein>
<dbReference type="Pfam" id="PF17954">
    <property type="entry name" value="Pirin_C_2"/>
    <property type="match status" value="1"/>
</dbReference>
<gene>
    <name evidence="2" type="ORF">GCM10011378_05870</name>
</gene>
<evidence type="ECO:0000313" key="2">
    <source>
        <dbReference type="EMBL" id="GGG32183.1"/>
    </source>
</evidence>
<proteinExistence type="predicted"/>
<feature type="domain" description="Quercetin 2,3-dioxygenase C-terminal cupin" evidence="1">
    <location>
        <begin position="31"/>
        <end position="96"/>
    </location>
</feature>
<dbReference type="Proteomes" id="UP000601361">
    <property type="component" value="Unassembled WGS sequence"/>
</dbReference>